<keyword evidence="2" id="KW-1185">Reference proteome</keyword>
<evidence type="ECO:0000313" key="2">
    <source>
        <dbReference type="Proteomes" id="UP000291084"/>
    </source>
</evidence>
<feature type="non-terminal residue" evidence="1">
    <location>
        <position position="1"/>
    </location>
</feature>
<dbReference type="Proteomes" id="UP000291084">
    <property type="component" value="Chromosome 1"/>
</dbReference>
<reference evidence="1 2" key="1">
    <citation type="journal article" date="2015" name="Sci. Rep.">
        <title>The power of single molecule real-time sequencing technology in the de novo assembly of a eukaryotic genome.</title>
        <authorList>
            <person name="Sakai H."/>
            <person name="Naito K."/>
            <person name="Ogiso-Tanaka E."/>
            <person name="Takahashi Y."/>
            <person name="Iseki K."/>
            <person name="Muto C."/>
            <person name="Satou K."/>
            <person name="Teruya K."/>
            <person name="Shiroma A."/>
            <person name="Shimoji M."/>
            <person name="Hirano T."/>
            <person name="Itoh T."/>
            <person name="Kaga A."/>
            <person name="Tomooka N."/>
        </authorList>
    </citation>
    <scope>NUCLEOTIDE SEQUENCE [LARGE SCALE GENOMIC DNA]</scope>
    <source>
        <strain evidence="2">cv. Shumari</strain>
    </source>
</reference>
<accession>A0A0S3R5H3</accession>
<organism evidence="1 2">
    <name type="scientific">Vigna angularis var. angularis</name>
    <dbReference type="NCBI Taxonomy" id="157739"/>
    <lineage>
        <taxon>Eukaryota</taxon>
        <taxon>Viridiplantae</taxon>
        <taxon>Streptophyta</taxon>
        <taxon>Embryophyta</taxon>
        <taxon>Tracheophyta</taxon>
        <taxon>Spermatophyta</taxon>
        <taxon>Magnoliopsida</taxon>
        <taxon>eudicotyledons</taxon>
        <taxon>Gunneridae</taxon>
        <taxon>Pentapetalae</taxon>
        <taxon>rosids</taxon>
        <taxon>fabids</taxon>
        <taxon>Fabales</taxon>
        <taxon>Fabaceae</taxon>
        <taxon>Papilionoideae</taxon>
        <taxon>50 kb inversion clade</taxon>
        <taxon>NPAAA clade</taxon>
        <taxon>indigoferoid/millettioid clade</taxon>
        <taxon>Phaseoleae</taxon>
        <taxon>Vigna</taxon>
    </lineage>
</organism>
<protein>
    <submittedName>
        <fullName evidence="1">Uncharacterized protein</fullName>
    </submittedName>
</protein>
<sequence>SCLFLFFAQRCILFFFTNPSQLKREHAQASKSSLSFSLTSRTGFSQITLRNHEKIPTLYKRMETKFLAFRNWV</sequence>
<dbReference type="EMBL" id="AP015034">
    <property type="protein sequence ID" value="BAT75892.1"/>
    <property type="molecule type" value="Genomic_DNA"/>
</dbReference>
<proteinExistence type="predicted"/>
<name>A0A0S3R5H3_PHAAN</name>
<dbReference type="AlphaFoldDB" id="A0A0S3R5H3"/>
<gene>
    <name evidence="1" type="primary">Vigan.01G382400</name>
    <name evidence="1" type="ORF">VIGAN_01382400</name>
</gene>
<evidence type="ECO:0000313" key="1">
    <source>
        <dbReference type="EMBL" id="BAT75892.1"/>
    </source>
</evidence>